<dbReference type="CDD" id="cd11301">
    <property type="entry name" value="Fut1_Fut2_like"/>
    <property type="match status" value="1"/>
</dbReference>
<dbReference type="Gene3D" id="3.40.50.11350">
    <property type="match status" value="1"/>
</dbReference>
<gene>
    <name evidence="3" type="ORF">ACFOWD_08685</name>
</gene>
<proteinExistence type="predicted"/>
<organism evidence="3 4">
    <name type="scientific">Polaribacter marinivivus</name>
    <dbReference type="NCBI Taxonomy" id="1524260"/>
    <lineage>
        <taxon>Bacteria</taxon>
        <taxon>Pseudomonadati</taxon>
        <taxon>Bacteroidota</taxon>
        <taxon>Flavobacteriia</taxon>
        <taxon>Flavobacteriales</taxon>
        <taxon>Flavobacteriaceae</taxon>
    </lineage>
</organism>
<dbReference type="EMBL" id="JBHSCY010000002">
    <property type="protein sequence ID" value="MFC4268976.1"/>
    <property type="molecule type" value="Genomic_DNA"/>
</dbReference>
<dbReference type="InterPro" id="IPR002516">
    <property type="entry name" value="Glyco_trans_11"/>
</dbReference>
<dbReference type="Pfam" id="PF01531">
    <property type="entry name" value="Glyco_transf_11"/>
    <property type="match status" value="1"/>
</dbReference>
<sequence>MVIVRIVGGLGNQMFQYAYAKALQKKGYNVKIDISKFKKYKLHGGYQLDKFNIDIETSTSLSNFLTRVGFRRSTKEKSLLFNEDFLNIPKKAYVKGYFQTEKYFYSIRDILLKQFVLKKEIASTTNKYKKSIEAEKNSCSIHVRRGDFITNEKASKVHGICDLDYYEKSIKFLESQYKNIYFFVFSDDIAWVKNNLKLKNAIYINHKTIPHEDMYLMSLCRFNITANSSFSWWGAWLNDHKNKVVISPKQWLIEKENEVACDNWIKL</sequence>
<name>A0ABV8R9L0_9FLAO</name>
<dbReference type="PANTHER" id="PTHR11927:SF9">
    <property type="entry name" value="L-FUCOSYLTRANSFERASE"/>
    <property type="match status" value="1"/>
</dbReference>
<keyword evidence="2" id="KW-0808">Transferase</keyword>
<dbReference type="Proteomes" id="UP001595826">
    <property type="component" value="Unassembled WGS sequence"/>
</dbReference>
<evidence type="ECO:0000313" key="3">
    <source>
        <dbReference type="EMBL" id="MFC4268976.1"/>
    </source>
</evidence>
<dbReference type="RefSeq" id="WP_377409836.1">
    <property type="nucleotide sequence ID" value="NZ_JBHSCY010000002.1"/>
</dbReference>
<keyword evidence="4" id="KW-1185">Reference proteome</keyword>
<evidence type="ECO:0000256" key="1">
    <source>
        <dbReference type="ARBA" id="ARBA00022676"/>
    </source>
</evidence>
<evidence type="ECO:0000256" key="2">
    <source>
        <dbReference type="ARBA" id="ARBA00022679"/>
    </source>
</evidence>
<protein>
    <submittedName>
        <fullName evidence="3">Alpha-1,2-fucosyltransferase</fullName>
    </submittedName>
</protein>
<accession>A0ABV8R9L0</accession>
<keyword evidence="1" id="KW-0328">Glycosyltransferase</keyword>
<comment type="caution">
    <text evidence="3">The sequence shown here is derived from an EMBL/GenBank/DDBJ whole genome shotgun (WGS) entry which is preliminary data.</text>
</comment>
<dbReference type="PANTHER" id="PTHR11927">
    <property type="entry name" value="GALACTOSIDE 2-L-FUCOSYLTRANSFERASE"/>
    <property type="match status" value="1"/>
</dbReference>
<evidence type="ECO:0000313" key="4">
    <source>
        <dbReference type="Proteomes" id="UP001595826"/>
    </source>
</evidence>
<reference evidence="4" key="1">
    <citation type="journal article" date="2019" name="Int. J. Syst. Evol. Microbiol.">
        <title>The Global Catalogue of Microorganisms (GCM) 10K type strain sequencing project: providing services to taxonomists for standard genome sequencing and annotation.</title>
        <authorList>
            <consortium name="The Broad Institute Genomics Platform"/>
            <consortium name="The Broad Institute Genome Sequencing Center for Infectious Disease"/>
            <person name="Wu L."/>
            <person name="Ma J."/>
        </authorList>
    </citation>
    <scope>NUCLEOTIDE SEQUENCE [LARGE SCALE GENOMIC DNA]</scope>
    <source>
        <strain evidence="4">CECT 8655</strain>
    </source>
</reference>